<dbReference type="AlphaFoldDB" id="A0A896TCU8"/>
<dbReference type="Proteomes" id="UP000663552">
    <property type="component" value="Chromosome"/>
</dbReference>
<keyword evidence="1" id="KW-0378">Hydrolase</keyword>
<reference evidence="1" key="1">
    <citation type="journal article" date="2020" name="Mol. Microbiol.">
        <title>The CWPS Rubik's cube: Linking diversity of cell wall polysaccharide structures with the encoded biosynthetic machinery of selected Lactococcus lactis strains.</title>
        <authorList>
            <person name="Mahony J."/>
            <person name="Frantzen C."/>
            <person name="Vinogradov E."/>
            <person name="Sadovskaya I."/>
            <person name="Theodorou I."/>
            <person name="Kelleher P."/>
            <person name="Chapot-Chartier M.P."/>
            <person name="Cambillau C."/>
            <person name="Holo H."/>
            <person name="van Sinderen D."/>
        </authorList>
    </citation>
    <scope>NUCLEOTIDE SEQUENCE</scope>
    <source>
        <strain evidence="1">1196</strain>
    </source>
</reference>
<name>A0A896TCU8_LACLC</name>
<organism evidence="1 2">
    <name type="scientific">Lactococcus lactis subsp. cremoris</name>
    <name type="common">Streptococcus cremoris</name>
    <dbReference type="NCBI Taxonomy" id="1359"/>
    <lineage>
        <taxon>Bacteria</taxon>
        <taxon>Bacillati</taxon>
        <taxon>Bacillota</taxon>
        <taxon>Bacilli</taxon>
        <taxon>Lactobacillales</taxon>
        <taxon>Streptococcaceae</taxon>
        <taxon>Lactococcus</taxon>
    </lineage>
</organism>
<proteinExistence type="predicted"/>
<dbReference type="EMBL" id="CP032148">
    <property type="protein sequence ID" value="QSD63856.1"/>
    <property type="molecule type" value="Genomic_DNA"/>
</dbReference>
<dbReference type="Pfam" id="PF06028">
    <property type="entry name" value="DUF915"/>
    <property type="match status" value="1"/>
</dbReference>
<dbReference type="GO" id="GO:0016787">
    <property type="term" value="F:hydrolase activity"/>
    <property type="evidence" value="ECO:0007669"/>
    <property type="project" value="UniProtKB-KW"/>
</dbReference>
<evidence type="ECO:0000313" key="2">
    <source>
        <dbReference type="Proteomes" id="UP000663552"/>
    </source>
</evidence>
<accession>A0A896TCU8</accession>
<protein>
    <submittedName>
        <fullName evidence="1">Alpha/beta hydrolase</fullName>
    </submittedName>
</protein>
<evidence type="ECO:0000313" key="1">
    <source>
        <dbReference type="EMBL" id="QSD63856.1"/>
    </source>
</evidence>
<dbReference type="InterPro" id="IPR010315">
    <property type="entry name" value="DUF915_hydro-like"/>
</dbReference>
<sequence length="158" mass="17534">MKWMKKRQLRRNKNNFRRLSLTFIALVIVLSGTIFFLSWSKAQHSHAKSDNGTSLSTTAGVKESTFSTSNSNKQVIYPTIYIAGSSGSVTPVDWLVQRLLPIENVPAHKSLAITADTKKNNLLKIEGQISQDNQYPMIEFGTVCQGPSKNVGFGSLKM</sequence>
<gene>
    <name evidence="1" type="ORF">LL1196_2247</name>
</gene>